<dbReference type="Proteomes" id="UP000076603">
    <property type="component" value="Unassembled WGS sequence"/>
</dbReference>
<evidence type="ECO:0000313" key="3">
    <source>
        <dbReference type="Proteomes" id="UP000076603"/>
    </source>
</evidence>
<sequence length="178" mass="20257">MASMPSYSQRVSMELKQDLTNLQKKYGGQPNDFLQHLVDLYKRELNGEFNNITLNEAALTASKQLTEISTSAHDLYMQLVRNSDINLELTELRGKLSKAEARVQDLEQKLVDKDSIIASIKKEHTEKHDQVCKEFAQALDNLEDAYKKAVEASVLPDENSIFGFFKRKHKKETANNPG</sequence>
<evidence type="ECO:0000256" key="1">
    <source>
        <dbReference type="SAM" id="Coils"/>
    </source>
</evidence>
<name>A0A161XGW1_9CLOT</name>
<gene>
    <name evidence="2" type="ORF">CLMAG_09190</name>
</gene>
<dbReference type="AlphaFoldDB" id="A0A161XGW1"/>
<evidence type="ECO:0008006" key="4">
    <source>
        <dbReference type="Google" id="ProtNLM"/>
    </source>
</evidence>
<dbReference type="RefSeq" id="WP_066618431.1">
    <property type="nucleotide sequence ID" value="NZ_FQXL01000010.1"/>
</dbReference>
<keyword evidence="1" id="KW-0175">Coiled coil</keyword>
<evidence type="ECO:0000313" key="2">
    <source>
        <dbReference type="EMBL" id="KZL93866.1"/>
    </source>
</evidence>
<dbReference type="PATRIC" id="fig|1121326.3.peg.876"/>
<proteinExistence type="predicted"/>
<organism evidence="2 3">
    <name type="scientific">Clostridium magnum DSM 2767</name>
    <dbReference type="NCBI Taxonomy" id="1121326"/>
    <lineage>
        <taxon>Bacteria</taxon>
        <taxon>Bacillati</taxon>
        <taxon>Bacillota</taxon>
        <taxon>Clostridia</taxon>
        <taxon>Eubacteriales</taxon>
        <taxon>Clostridiaceae</taxon>
        <taxon>Clostridium</taxon>
    </lineage>
</organism>
<keyword evidence="3" id="KW-1185">Reference proteome</keyword>
<dbReference type="EMBL" id="LWAE01000001">
    <property type="protein sequence ID" value="KZL93866.1"/>
    <property type="molecule type" value="Genomic_DNA"/>
</dbReference>
<comment type="caution">
    <text evidence="2">The sequence shown here is derived from an EMBL/GenBank/DDBJ whole genome shotgun (WGS) entry which is preliminary data.</text>
</comment>
<feature type="coiled-coil region" evidence="1">
    <location>
        <begin position="82"/>
        <end position="152"/>
    </location>
</feature>
<protein>
    <recommendedName>
        <fullName evidence="4">Chromosome partition protein Smc</fullName>
    </recommendedName>
</protein>
<reference evidence="2 3" key="1">
    <citation type="submission" date="2016-04" db="EMBL/GenBank/DDBJ databases">
        <title>Genome sequence of Clostridium magnum DSM 2767.</title>
        <authorList>
            <person name="Poehlein A."/>
            <person name="Uhlig R."/>
            <person name="Fischer R."/>
            <person name="Bahl H."/>
            <person name="Daniel R."/>
        </authorList>
    </citation>
    <scope>NUCLEOTIDE SEQUENCE [LARGE SCALE GENOMIC DNA]</scope>
    <source>
        <strain evidence="2 3">DSM 2767</strain>
    </source>
</reference>
<accession>A0A161XGW1</accession>